<dbReference type="Pfam" id="PF07110">
    <property type="entry name" value="EthD"/>
    <property type="match status" value="1"/>
</dbReference>
<sequence length="133" mass="14906">MSSTEPQKISVVLFLKRKPGTTKEEFAAHYNRIHAKMAQDCFGHLYDSYTRNLVRSSGEHASTSDTNASVGDDPYDAITVITFRDREALAGMQRLVQDPDQLAAFLDDEDKFLDRSSKMAFMCDQYASEPVSG</sequence>
<organism evidence="2 3">
    <name type="scientific">Streptomyces chlorus</name>
    <dbReference type="NCBI Taxonomy" id="887452"/>
    <lineage>
        <taxon>Bacteria</taxon>
        <taxon>Bacillati</taxon>
        <taxon>Actinomycetota</taxon>
        <taxon>Actinomycetes</taxon>
        <taxon>Kitasatosporales</taxon>
        <taxon>Streptomycetaceae</taxon>
        <taxon>Streptomyces</taxon>
    </lineage>
</organism>
<reference evidence="3" key="1">
    <citation type="journal article" date="2019" name="Int. J. Syst. Evol. Microbiol.">
        <title>The Global Catalogue of Microorganisms (GCM) 10K type strain sequencing project: providing services to taxonomists for standard genome sequencing and annotation.</title>
        <authorList>
            <consortium name="The Broad Institute Genomics Platform"/>
            <consortium name="The Broad Institute Genome Sequencing Center for Infectious Disease"/>
            <person name="Wu L."/>
            <person name="Ma J."/>
        </authorList>
    </citation>
    <scope>NUCLEOTIDE SEQUENCE [LARGE SCALE GENOMIC DNA]</scope>
    <source>
        <strain evidence="3">JCM 10411</strain>
    </source>
</reference>
<dbReference type="InterPro" id="IPR009799">
    <property type="entry name" value="EthD_dom"/>
</dbReference>
<keyword evidence="3" id="KW-1185">Reference proteome</keyword>
<dbReference type="SUPFAM" id="SSF54909">
    <property type="entry name" value="Dimeric alpha+beta barrel"/>
    <property type="match status" value="1"/>
</dbReference>
<dbReference type="Gene3D" id="3.30.70.100">
    <property type="match status" value="1"/>
</dbReference>
<gene>
    <name evidence="2" type="ORF">ACFPZI_18175</name>
</gene>
<comment type="caution">
    <text evidence="2">The sequence shown here is derived from an EMBL/GenBank/DDBJ whole genome shotgun (WGS) entry which is preliminary data.</text>
</comment>
<feature type="domain" description="EthD" evidence="1">
    <location>
        <begin position="18"/>
        <end position="116"/>
    </location>
</feature>
<proteinExistence type="predicted"/>
<dbReference type="RefSeq" id="WP_355896481.1">
    <property type="nucleotide sequence ID" value="NZ_JBHSOA010000037.1"/>
</dbReference>
<accession>A0ABW1DZD5</accession>
<protein>
    <submittedName>
        <fullName evidence="2">EthD domain-containing protein</fullName>
    </submittedName>
</protein>
<dbReference type="InterPro" id="IPR011008">
    <property type="entry name" value="Dimeric_a/b-barrel"/>
</dbReference>
<dbReference type="Proteomes" id="UP001596180">
    <property type="component" value="Unassembled WGS sequence"/>
</dbReference>
<evidence type="ECO:0000259" key="1">
    <source>
        <dbReference type="Pfam" id="PF07110"/>
    </source>
</evidence>
<evidence type="ECO:0000313" key="2">
    <source>
        <dbReference type="EMBL" id="MFC5853665.1"/>
    </source>
</evidence>
<evidence type="ECO:0000313" key="3">
    <source>
        <dbReference type="Proteomes" id="UP001596180"/>
    </source>
</evidence>
<name>A0ABW1DZD5_9ACTN</name>
<dbReference type="EMBL" id="JBHSOA010000037">
    <property type="protein sequence ID" value="MFC5853665.1"/>
    <property type="molecule type" value="Genomic_DNA"/>
</dbReference>